<comment type="caution">
    <text evidence="1">The sequence shown here is derived from an EMBL/GenBank/DDBJ whole genome shotgun (WGS) entry which is preliminary data.</text>
</comment>
<dbReference type="InterPro" id="IPR010321">
    <property type="entry name" value="DUF922"/>
</dbReference>
<gene>
    <name evidence="1" type="ORF">B0I18_104225</name>
</gene>
<protein>
    <submittedName>
        <fullName evidence="1">Uncharacterized protein DUF922</fullName>
    </submittedName>
</protein>
<evidence type="ECO:0000313" key="1">
    <source>
        <dbReference type="EMBL" id="PSK92127.1"/>
    </source>
</evidence>
<reference evidence="1 2" key="1">
    <citation type="submission" date="2018-03" db="EMBL/GenBank/DDBJ databases">
        <title>Genomic Encyclopedia of Type Strains, Phase III (KMG-III): the genomes of soil and plant-associated and newly described type strains.</title>
        <authorList>
            <person name="Whitman W."/>
        </authorList>
    </citation>
    <scope>NUCLEOTIDE SEQUENCE [LARGE SCALE GENOMIC DNA]</scope>
    <source>
        <strain evidence="1 2">CGMCC 1.12700</strain>
    </source>
</reference>
<name>A0A2P8D4I1_9BACT</name>
<evidence type="ECO:0000313" key="2">
    <source>
        <dbReference type="Proteomes" id="UP000240572"/>
    </source>
</evidence>
<organism evidence="1 2">
    <name type="scientific">Taibaiella chishuiensis</name>
    <dbReference type="NCBI Taxonomy" id="1434707"/>
    <lineage>
        <taxon>Bacteria</taxon>
        <taxon>Pseudomonadati</taxon>
        <taxon>Bacteroidota</taxon>
        <taxon>Chitinophagia</taxon>
        <taxon>Chitinophagales</taxon>
        <taxon>Chitinophagaceae</taxon>
        <taxon>Taibaiella</taxon>
    </lineage>
</organism>
<keyword evidence="2" id="KW-1185">Reference proteome</keyword>
<sequence>MICCLLLLPALLAAQGRERNIPIRLNVSVQTMDDGDSLIVYDPARPLVLRDFKGRVDTGSDGVAATFSGMRMAFYGEEKKGVLHVDVQVLVYFDKTKSWTKKEGQTPVVLAHEQVHFDITAWYACLFIHAVKRYPFTPSRVKEELRALNQKIMAQMQQAQYDYDRETHHGTLRKQQAAWAAKVRMQLDAQDCYRGLAAQ</sequence>
<dbReference type="AlphaFoldDB" id="A0A2P8D4I1"/>
<dbReference type="Pfam" id="PF06037">
    <property type="entry name" value="DUF922"/>
    <property type="match status" value="1"/>
</dbReference>
<proteinExistence type="predicted"/>
<dbReference type="EMBL" id="PYGD01000004">
    <property type="protein sequence ID" value="PSK92127.1"/>
    <property type="molecule type" value="Genomic_DNA"/>
</dbReference>
<dbReference type="Proteomes" id="UP000240572">
    <property type="component" value="Unassembled WGS sequence"/>
</dbReference>
<accession>A0A2P8D4I1</accession>